<organism evidence="4 5">
    <name type="scientific">Alteromonas ponticola</name>
    <dbReference type="NCBI Taxonomy" id="2720613"/>
    <lineage>
        <taxon>Bacteria</taxon>
        <taxon>Pseudomonadati</taxon>
        <taxon>Pseudomonadota</taxon>
        <taxon>Gammaproteobacteria</taxon>
        <taxon>Alteromonadales</taxon>
        <taxon>Alteromonadaceae</taxon>
        <taxon>Alteromonas/Salinimonas group</taxon>
        <taxon>Alteromonas</taxon>
    </lineage>
</organism>
<gene>
    <name evidence="4" type="ORF">HCJ96_08430</name>
</gene>
<feature type="region of interest" description="Disordered" evidence="1">
    <location>
        <begin position="325"/>
        <end position="357"/>
    </location>
</feature>
<evidence type="ECO:0000313" key="4">
    <source>
        <dbReference type="EMBL" id="NMH60040.1"/>
    </source>
</evidence>
<protein>
    <submittedName>
        <fullName evidence="4">Cell division protein DamX</fullName>
    </submittedName>
</protein>
<dbReference type="PROSITE" id="PS51724">
    <property type="entry name" value="SPOR"/>
    <property type="match status" value="1"/>
</dbReference>
<keyword evidence="2" id="KW-1133">Transmembrane helix</keyword>
<feature type="domain" description="SPOR" evidence="3">
    <location>
        <begin position="369"/>
        <end position="448"/>
    </location>
</feature>
<dbReference type="Proteomes" id="UP000709336">
    <property type="component" value="Unassembled WGS sequence"/>
</dbReference>
<evidence type="ECO:0000313" key="5">
    <source>
        <dbReference type="Proteomes" id="UP000709336"/>
    </source>
</evidence>
<proteinExistence type="predicted"/>
<dbReference type="Pfam" id="PF05036">
    <property type="entry name" value="SPOR"/>
    <property type="match status" value="1"/>
</dbReference>
<name>A0ABX1R499_9ALTE</name>
<feature type="transmembrane region" description="Helical" evidence="2">
    <location>
        <begin position="205"/>
        <end position="227"/>
    </location>
</feature>
<dbReference type="GO" id="GO:0051301">
    <property type="term" value="P:cell division"/>
    <property type="evidence" value="ECO:0007669"/>
    <property type="project" value="UniProtKB-KW"/>
</dbReference>
<dbReference type="InterPro" id="IPR007730">
    <property type="entry name" value="SPOR-like_dom"/>
</dbReference>
<keyword evidence="4" id="KW-0131">Cell cycle</keyword>
<comment type="caution">
    <text evidence="4">The sequence shown here is derived from an EMBL/GenBank/DDBJ whole genome shotgun (WGS) entry which is preliminary data.</text>
</comment>
<dbReference type="EMBL" id="JAATNW010000004">
    <property type="protein sequence ID" value="NMH60040.1"/>
    <property type="molecule type" value="Genomic_DNA"/>
</dbReference>
<dbReference type="Gene3D" id="3.30.70.1070">
    <property type="entry name" value="Sporulation related repeat"/>
    <property type="match status" value="1"/>
</dbReference>
<keyword evidence="4" id="KW-0132">Cell division</keyword>
<evidence type="ECO:0000256" key="1">
    <source>
        <dbReference type="SAM" id="MobiDB-lite"/>
    </source>
</evidence>
<reference evidence="4 5" key="1">
    <citation type="submission" date="2020-03" db="EMBL/GenBank/DDBJ databases">
        <title>Alteromonas ponticola sp. nov., isolated from seawater.</title>
        <authorList>
            <person name="Yoon J.-H."/>
            <person name="Kim Y.-O."/>
        </authorList>
    </citation>
    <scope>NUCLEOTIDE SEQUENCE [LARGE SCALE GENOMIC DNA]</scope>
    <source>
        <strain evidence="4 5">MYP5</strain>
    </source>
</reference>
<accession>A0ABX1R499</accession>
<dbReference type="RefSeq" id="WP_169210601.1">
    <property type="nucleotide sequence ID" value="NZ_JAATNW010000004.1"/>
</dbReference>
<keyword evidence="5" id="KW-1185">Reference proteome</keyword>
<sequence length="458" mass="50949">MHSELHDRLEYLVNYSSQLIFVSSDSVAQQQKTLEAFVFKQPNETDIAFITASQQMEIADYRCQLCRQLLGQTVGGYVRPLSELLAALNNHDGPILITITQAQHMPDLLLQELWDLVLQSRFAANRQHLNVLLFGESTWAERAKQWLPAKNTTTPLLISSQSVVPSSKELTVDKLISKRRQEFEKHLAARSSSGMVTQTTRRNPALFWSLIVGVFLLIFGALVAWLYGNKITALFRPLDTPSEIAQTEPVEVGTAYETLVDNQSQDSTTKVAETVDVVSIDERPSNDASSAADASALVADWPEALAQTSNSNDNSLPTDNLAQSELSERQQPRFEKSAAENTSTTTPAKETTEIVAEPAPTVEQVSVEDIQSDNFYIQLAGLKDGQLLEQFVKDHDLEAVVKMYQTQRYGGDWYVLLFHQPFASLDTARSAVANLPQYPGREKAFVKSGSQIKAELNQ</sequence>
<keyword evidence="2" id="KW-0812">Transmembrane</keyword>
<evidence type="ECO:0000259" key="3">
    <source>
        <dbReference type="PROSITE" id="PS51724"/>
    </source>
</evidence>
<feature type="compositionally biased region" description="Basic and acidic residues" evidence="1">
    <location>
        <begin position="326"/>
        <end position="338"/>
    </location>
</feature>
<dbReference type="InterPro" id="IPR036680">
    <property type="entry name" value="SPOR-like_sf"/>
</dbReference>
<feature type="compositionally biased region" description="Low complexity" evidence="1">
    <location>
        <begin position="340"/>
        <end position="349"/>
    </location>
</feature>
<evidence type="ECO:0000256" key="2">
    <source>
        <dbReference type="SAM" id="Phobius"/>
    </source>
</evidence>
<keyword evidence="2" id="KW-0472">Membrane</keyword>